<evidence type="ECO:0000256" key="4">
    <source>
        <dbReference type="SAM" id="MobiDB-lite"/>
    </source>
</evidence>
<feature type="repeat" description="ANK" evidence="3">
    <location>
        <begin position="928"/>
        <end position="960"/>
    </location>
</feature>
<dbReference type="SUPFAM" id="SSF48403">
    <property type="entry name" value="Ankyrin repeat"/>
    <property type="match status" value="2"/>
</dbReference>
<dbReference type="SUPFAM" id="SSF56112">
    <property type="entry name" value="Protein kinase-like (PK-like)"/>
    <property type="match status" value="1"/>
</dbReference>
<dbReference type="GO" id="GO:0004672">
    <property type="term" value="F:protein kinase activity"/>
    <property type="evidence" value="ECO:0007669"/>
    <property type="project" value="InterPro"/>
</dbReference>
<keyword evidence="2 3" id="KW-0040">ANK repeat</keyword>
<dbReference type="GO" id="GO:0085020">
    <property type="term" value="P:protein K6-linked ubiquitination"/>
    <property type="evidence" value="ECO:0007669"/>
    <property type="project" value="TreeGrafter"/>
</dbReference>
<feature type="repeat" description="ANK" evidence="3">
    <location>
        <begin position="635"/>
        <end position="667"/>
    </location>
</feature>
<dbReference type="Gene3D" id="1.10.510.10">
    <property type="entry name" value="Transferase(Phosphotransferase) domain 1"/>
    <property type="match status" value="1"/>
</dbReference>
<reference evidence="6 7" key="1">
    <citation type="submission" date="2017-04" db="EMBL/GenBank/DDBJ databases">
        <title>Draft genome sequence of Tuber borchii Vittad., a whitish edible truffle.</title>
        <authorList>
            <consortium name="DOE Joint Genome Institute"/>
            <person name="Murat C."/>
            <person name="Kuo A."/>
            <person name="Barry K.W."/>
            <person name="Clum A."/>
            <person name="Dockter R.B."/>
            <person name="Fauchery L."/>
            <person name="Iotti M."/>
            <person name="Kohler A."/>
            <person name="Labutti K."/>
            <person name="Lindquist E.A."/>
            <person name="Lipzen A."/>
            <person name="Ohm R.A."/>
            <person name="Wang M."/>
            <person name="Grigoriev I.V."/>
            <person name="Zambonelli A."/>
            <person name="Martin F.M."/>
        </authorList>
    </citation>
    <scope>NUCLEOTIDE SEQUENCE [LARGE SCALE GENOMIC DNA]</scope>
    <source>
        <strain evidence="6 7">Tbo3840</strain>
    </source>
</reference>
<feature type="repeat" description="ANK" evidence="3">
    <location>
        <begin position="892"/>
        <end position="924"/>
    </location>
</feature>
<dbReference type="PROSITE" id="PS50297">
    <property type="entry name" value="ANK_REP_REGION"/>
    <property type="match status" value="3"/>
</dbReference>
<dbReference type="AlphaFoldDB" id="A0A2T6ZIE0"/>
<evidence type="ECO:0000259" key="5">
    <source>
        <dbReference type="PROSITE" id="PS50011"/>
    </source>
</evidence>
<dbReference type="Gene3D" id="1.25.40.20">
    <property type="entry name" value="Ankyrin repeat-containing domain"/>
    <property type="match status" value="2"/>
</dbReference>
<evidence type="ECO:0000256" key="2">
    <source>
        <dbReference type="ARBA" id="ARBA00023043"/>
    </source>
</evidence>
<dbReference type="CDD" id="cd00180">
    <property type="entry name" value="PKc"/>
    <property type="match status" value="1"/>
</dbReference>
<dbReference type="PROSITE" id="PS50088">
    <property type="entry name" value="ANK_REPEAT"/>
    <property type="match status" value="7"/>
</dbReference>
<dbReference type="SMART" id="SM00248">
    <property type="entry name" value="ANK"/>
    <property type="match status" value="13"/>
</dbReference>
<dbReference type="InterPro" id="IPR000719">
    <property type="entry name" value="Prot_kinase_dom"/>
</dbReference>
<feature type="repeat" description="ANK" evidence="3">
    <location>
        <begin position="858"/>
        <end position="890"/>
    </location>
</feature>
<accession>A0A2T6ZIE0</accession>
<name>A0A2T6ZIE0_TUBBO</name>
<feature type="region of interest" description="Disordered" evidence="4">
    <location>
        <begin position="1"/>
        <end position="46"/>
    </location>
</feature>
<dbReference type="PROSITE" id="PS50011">
    <property type="entry name" value="PROTEIN_KINASE_DOM"/>
    <property type="match status" value="1"/>
</dbReference>
<dbReference type="InterPro" id="IPR036770">
    <property type="entry name" value="Ankyrin_rpt-contain_sf"/>
</dbReference>
<dbReference type="GO" id="GO:0004842">
    <property type="term" value="F:ubiquitin-protein transferase activity"/>
    <property type="evidence" value="ECO:0007669"/>
    <property type="project" value="TreeGrafter"/>
</dbReference>
<dbReference type="STRING" id="42251.A0A2T6ZIE0"/>
<evidence type="ECO:0000313" key="7">
    <source>
        <dbReference type="Proteomes" id="UP000244722"/>
    </source>
</evidence>
<feature type="repeat" description="ANK" evidence="3">
    <location>
        <begin position="1133"/>
        <end position="1165"/>
    </location>
</feature>
<dbReference type="EMBL" id="NESQ01000239">
    <property type="protein sequence ID" value="PUU75251.1"/>
    <property type="molecule type" value="Genomic_DNA"/>
</dbReference>
<dbReference type="SMART" id="SM00220">
    <property type="entry name" value="S_TKc"/>
    <property type="match status" value="1"/>
</dbReference>
<dbReference type="Pfam" id="PF12796">
    <property type="entry name" value="Ank_2"/>
    <property type="match status" value="4"/>
</dbReference>
<dbReference type="OrthoDB" id="539213at2759"/>
<dbReference type="InterPro" id="IPR011009">
    <property type="entry name" value="Kinase-like_dom_sf"/>
</dbReference>
<feature type="repeat" description="ANK" evidence="3">
    <location>
        <begin position="1098"/>
        <end position="1131"/>
    </location>
</feature>
<organism evidence="6 7">
    <name type="scientific">Tuber borchii</name>
    <name type="common">White truffle</name>
    <dbReference type="NCBI Taxonomy" id="42251"/>
    <lineage>
        <taxon>Eukaryota</taxon>
        <taxon>Fungi</taxon>
        <taxon>Dikarya</taxon>
        <taxon>Ascomycota</taxon>
        <taxon>Pezizomycotina</taxon>
        <taxon>Pezizomycetes</taxon>
        <taxon>Pezizales</taxon>
        <taxon>Tuberaceae</taxon>
        <taxon>Tuber</taxon>
    </lineage>
</organism>
<dbReference type="PRINTS" id="PR01415">
    <property type="entry name" value="ANKYRIN"/>
</dbReference>
<comment type="caution">
    <text evidence="6">The sequence shown here is derived from an EMBL/GenBank/DDBJ whole genome shotgun (WGS) entry which is preliminary data.</text>
</comment>
<evidence type="ECO:0000313" key="6">
    <source>
        <dbReference type="EMBL" id="PUU75251.1"/>
    </source>
</evidence>
<keyword evidence="1" id="KW-0677">Repeat</keyword>
<sequence>MEPGNSQTPLKLLSNGFDPSRNRLQHEFSSPGETKKSFSPVVSSPRSDYPENLQDFIRLMKSANVEGPHFQRQVHLSCKSLGSGAQFDVFGHQHFVHETFPPFDLPYVAKIQGSGKARVVVAVKRARFMHSYVGASASTSQQFGFGTPEQLRALTLEVRTLSNPAIHTHRNIVKLLGWGFDFGDAGTRVEPLSLLLILEHGNCSLRYFLSNHKRNIPNPTEQVLQKLGLDVAQGLSALHDAGIIYGDIKTDNVLVFPAEAPSFCIAKLSDFGFSVLDMEKNRKIYNIGTPGWQAPELGDIGVSADMLTKCDYFSLGLLILRTVVHAYNGYQNTSLEEVSDILKRANISQPTQNYQGEFDRIGNWVQGRFDDDTPWNEYELPVNGTSISLGTIQYFQSKDKKKGIQTPKITERPNCSWLPIYKFLEEVDANTYIDIVSHYVNGIDEVSRKPQVNISGDLVGHEISGYQLLGLCFSGRLDDLESDVDRARVYRRKRRSCAVVSAMRGYLPAQAICSQLLGESNYRFQKILEDNDMEWQRSAIALGFLLGWKFAYENPEEYALALSDFHQSGGYNTHYTHIAMEKESAYGPSGLVYEVQGPLEWLRNYLLHRAAALGQTAEVGRLLDNGCDINSLDINGETPLQRACMAGHASTARCLVQRGADLTLKSKVFGTVPLHWLFVFEPSEADDIADMLAGREKENLNAESNIEADAFHFPFKWPSGSPIAWSVLSNRYEAISALLRPGSSLDSIPDFFPSLPDWPEDVDSYDIRFNSRQNRNLFKAWIYKPILQYQHPIYQSSFRYVVKRGALEGLENLSSNRIDSRIVDSHGGELQTAVAEGDLDAVRELINSGADVNFFPGKRNTPLLAAIAAENLDIVKLLLDNEVKVDFSPDTFTGSPLQRAAKTGNMQITRMLLDASADVNSQSQSPYLTGTALYGASRLGGIDIIEMLLEKGADCSIIGGLYGTPLQRAACADKVPLEKVKLLLKHGADPNLRAGYHETVLQAAAFKGNPGVVKALLEADADPNIEGGHFWTALQVAVIPVNYQNHEVIDILLERKVDVNAVSGYYGTAIQAAASGGDESLVEKLLRAGALPNLRGGRDRTPLQAAAARIGNLKLVQLLLEAGADPDIGGGTNGKTPLEAAVASGDEAMVKLLLSNGADPNLLGGVDQVLLRIERQGREVGGMEQILLDWGARPSVEKIPPANPLHPLSWPEVEHV</sequence>
<feature type="domain" description="Protein kinase" evidence="5">
    <location>
        <begin position="75"/>
        <end position="424"/>
    </location>
</feature>
<keyword evidence="7" id="KW-1185">Reference proteome</keyword>
<gene>
    <name evidence="6" type="ORF">B9Z19DRAFT_1131568</name>
</gene>
<dbReference type="PROSITE" id="PS00108">
    <property type="entry name" value="PROTEIN_KINASE_ST"/>
    <property type="match status" value="1"/>
</dbReference>
<dbReference type="Pfam" id="PF00023">
    <property type="entry name" value="Ank"/>
    <property type="match status" value="1"/>
</dbReference>
<dbReference type="InterPro" id="IPR002110">
    <property type="entry name" value="Ankyrin_rpt"/>
</dbReference>
<dbReference type="Proteomes" id="UP000244722">
    <property type="component" value="Unassembled WGS sequence"/>
</dbReference>
<dbReference type="GO" id="GO:0005524">
    <property type="term" value="F:ATP binding"/>
    <property type="evidence" value="ECO:0007669"/>
    <property type="project" value="InterPro"/>
</dbReference>
<protein>
    <submittedName>
        <fullName evidence="6">Ankyrin repeat-containing domain protein</fullName>
    </submittedName>
</protein>
<dbReference type="Pfam" id="PF00069">
    <property type="entry name" value="Pkinase"/>
    <property type="match status" value="1"/>
</dbReference>
<dbReference type="InterPro" id="IPR008271">
    <property type="entry name" value="Ser/Thr_kinase_AS"/>
</dbReference>
<dbReference type="PANTHER" id="PTHR24171:SF8">
    <property type="entry name" value="BRCA1-ASSOCIATED RING DOMAIN PROTEIN 1"/>
    <property type="match status" value="1"/>
</dbReference>
<evidence type="ECO:0000256" key="3">
    <source>
        <dbReference type="PROSITE-ProRule" id="PRU00023"/>
    </source>
</evidence>
<feature type="repeat" description="ANK" evidence="3">
    <location>
        <begin position="996"/>
        <end position="1028"/>
    </location>
</feature>
<proteinExistence type="predicted"/>
<evidence type="ECO:0000256" key="1">
    <source>
        <dbReference type="ARBA" id="ARBA00022737"/>
    </source>
</evidence>
<dbReference type="PANTHER" id="PTHR24171">
    <property type="entry name" value="ANKYRIN REPEAT DOMAIN-CONTAINING PROTEIN 39-RELATED"/>
    <property type="match status" value="1"/>
</dbReference>